<feature type="transmembrane region" description="Helical" evidence="7">
    <location>
        <begin position="184"/>
        <end position="202"/>
    </location>
</feature>
<evidence type="ECO:0000256" key="6">
    <source>
        <dbReference type="SAM" id="Coils"/>
    </source>
</evidence>
<keyword evidence="7" id="KW-0812">Transmembrane</keyword>
<name>A0ABT2T2A5_9FIRM</name>
<keyword evidence="7" id="KW-1133">Transmembrane helix</keyword>
<sequence>MKEKTNVREALVPLLILFASFIGVTLCSMIFMAKDNNYDNMINQYFNISKELYGKLIYLHISKGALVNGMNLCSLAFLFGNFMLVWEISSAKEKKRRKGLLAAASVYLLLQAVVYNTVFQRLLYFGKMGFLPDPRIFRKIYGGFHYVTVIGNFLMLIMGCGFIFLSDLHKKQIPELLRVKRAIFLTQISLAGLYFYMFFSLPDSFLWMSRSTGYISYHSLKMAPYVGGMRAVIWLILLFLIILFYNMYRYQLMRERVSQEEYVFSSIIASSEISTRAFSHYVKNELLGIMAEAETLLAKEKEPVKELENIQKSCQEVYDRLNELQKNSSRIVLNQSRQNLAEVIQSAVEENKAMMEKAGCQILYEKPSKKAEVFLDPGYMKEVFRNIFCNAMEAMEESLGEKKVFVELKVYDEEVEIIIKDTGPGLSENISNRLFNPFVSTKSTKQNWGIGLSFCRRIIISHRGRITAENGELGAEFHIYLPLIGEVSDGK</sequence>
<organism evidence="9 10">
    <name type="scientific">Suilimivivens aceti</name>
    <dbReference type="NCBI Taxonomy" id="2981774"/>
    <lineage>
        <taxon>Bacteria</taxon>
        <taxon>Bacillati</taxon>
        <taxon>Bacillota</taxon>
        <taxon>Clostridia</taxon>
        <taxon>Lachnospirales</taxon>
        <taxon>Lachnospiraceae</taxon>
        <taxon>Suilimivivens</taxon>
    </lineage>
</organism>
<feature type="transmembrane region" description="Helical" evidence="7">
    <location>
        <begin position="65"/>
        <end position="88"/>
    </location>
</feature>
<feature type="transmembrane region" description="Helical" evidence="7">
    <location>
        <begin position="12"/>
        <end position="33"/>
    </location>
</feature>
<keyword evidence="10" id="KW-1185">Reference proteome</keyword>
<keyword evidence="4 9" id="KW-0418">Kinase</keyword>
<dbReference type="InterPro" id="IPR005467">
    <property type="entry name" value="His_kinase_dom"/>
</dbReference>
<feature type="domain" description="Histidine kinase" evidence="8">
    <location>
        <begin position="277"/>
        <end position="485"/>
    </location>
</feature>
<dbReference type="PANTHER" id="PTHR43547">
    <property type="entry name" value="TWO-COMPONENT HISTIDINE KINASE"/>
    <property type="match status" value="1"/>
</dbReference>
<dbReference type="EMBL" id="JAOQKJ010000005">
    <property type="protein sequence ID" value="MCU6744392.1"/>
    <property type="molecule type" value="Genomic_DNA"/>
</dbReference>
<evidence type="ECO:0000256" key="1">
    <source>
        <dbReference type="ARBA" id="ARBA00000085"/>
    </source>
</evidence>
<keyword evidence="4 9" id="KW-0808">Transferase</keyword>
<dbReference type="PANTHER" id="PTHR43547:SF2">
    <property type="entry name" value="HYBRID SIGNAL TRANSDUCTION HISTIDINE KINASE C"/>
    <property type="match status" value="1"/>
</dbReference>
<evidence type="ECO:0000256" key="7">
    <source>
        <dbReference type="SAM" id="Phobius"/>
    </source>
</evidence>
<dbReference type="PROSITE" id="PS50109">
    <property type="entry name" value="HIS_KIN"/>
    <property type="match status" value="1"/>
</dbReference>
<dbReference type="InterPro" id="IPR036890">
    <property type="entry name" value="HATPase_C_sf"/>
</dbReference>
<evidence type="ECO:0000313" key="9">
    <source>
        <dbReference type="EMBL" id="MCU6744392.1"/>
    </source>
</evidence>
<dbReference type="Gene3D" id="3.30.565.10">
    <property type="entry name" value="Histidine kinase-like ATPase, C-terminal domain"/>
    <property type="match status" value="1"/>
</dbReference>
<proteinExistence type="predicted"/>
<keyword evidence="3" id="KW-0597">Phosphoprotein</keyword>
<feature type="transmembrane region" description="Helical" evidence="7">
    <location>
        <begin position="100"/>
        <end position="123"/>
    </location>
</feature>
<dbReference type="SUPFAM" id="SSF55874">
    <property type="entry name" value="ATPase domain of HSP90 chaperone/DNA topoisomerase II/histidine kinase"/>
    <property type="match status" value="1"/>
</dbReference>
<dbReference type="GO" id="GO:0016301">
    <property type="term" value="F:kinase activity"/>
    <property type="evidence" value="ECO:0007669"/>
    <property type="project" value="UniProtKB-KW"/>
</dbReference>
<reference evidence="9 10" key="1">
    <citation type="journal article" date="2021" name="ISME Commun">
        <title>Automated analysis of genomic sequences facilitates high-throughput and comprehensive description of bacteria.</title>
        <authorList>
            <person name="Hitch T.C.A."/>
        </authorList>
    </citation>
    <scope>NUCLEOTIDE SEQUENCE [LARGE SCALE GENOMIC DNA]</scope>
    <source>
        <strain evidence="9 10">Sanger_18</strain>
    </source>
</reference>
<dbReference type="RefSeq" id="WP_262574441.1">
    <property type="nucleotide sequence ID" value="NZ_JAOQKJ010000005.1"/>
</dbReference>
<feature type="transmembrane region" description="Helical" evidence="7">
    <location>
        <begin position="222"/>
        <end position="245"/>
    </location>
</feature>
<comment type="caution">
    <text evidence="9">The sequence shown here is derived from an EMBL/GenBank/DDBJ whole genome shotgun (WGS) entry which is preliminary data.</text>
</comment>
<evidence type="ECO:0000259" key="8">
    <source>
        <dbReference type="PROSITE" id="PS50109"/>
    </source>
</evidence>
<protein>
    <recommendedName>
        <fullName evidence="2">histidine kinase</fullName>
        <ecNumber evidence="2">2.7.13.3</ecNumber>
    </recommendedName>
</protein>
<dbReference type="Pfam" id="PF02518">
    <property type="entry name" value="HATPase_c"/>
    <property type="match status" value="1"/>
</dbReference>
<evidence type="ECO:0000313" key="10">
    <source>
        <dbReference type="Proteomes" id="UP001652432"/>
    </source>
</evidence>
<dbReference type="EC" id="2.7.13.3" evidence="2"/>
<evidence type="ECO:0000256" key="4">
    <source>
        <dbReference type="ARBA" id="ARBA00022777"/>
    </source>
</evidence>
<dbReference type="InterPro" id="IPR004358">
    <property type="entry name" value="Sig_transdc_His_kin-like_C"/>
</dbReference>
<accession>A0ABT2T2A5</accession>
<dbReference type="SMART" id="SM00387">
    <property type="entry name" value="HATPase_c"/>
    <property type="match status" value="1"/>
</dbReference>
<keyword evidence="6" id="KW-0175">Coiled coil</keyword>
<evidence type="ECO:0000256" key="5">
    <source>
        <dbReference type="ARBA" id="ARBA00023012"/>
    </source>
</evidence>
<dbReference type="Proteomes" id="UP001652432">
    <property type="component" value="Unassembled WGS sequence"/>
</dbReference>
<dbReference type="InterPro" id="IPR003594">
    <property type="entry name" value="HATPase_dom"/>
</dbReference>
<evidence type="ECO:0000256" key="2">
    <source>
        <dbReference type="ARBA" id="ARBA00012438"/>
    </source>
</evidence>
<comment type="catalytic activity">
    <reaction evidence="1">
        <text>ATP + protein L-histidine = ADP + protein N-phospho-L-histidine.</text>
        <dbReference type="EC" id="2.7.13.3"/>
    </reaction>
</comment>
<gene>
    <name evidence="9" type="ORF">OCV77_07770</name>
</gene>
<dbReference type="PRINTS" id="PR00344">
    <property type="entry name" value="BCTRLSENSOR"/>
</dbReference>
<feature type="transmembrane region" description="Helical" evidence="7">
    <location>
        <begin position="143"/>
        <end position="164"/>
    </location>
</feature>
<evidence type="ECO:0000256" key="3">
    <source>
        <dbReference type="ARBA" id="ARBA00022553"/>
    </source>
</evidence>
<feature type="coiled-coil region" evidence="6">
    <location>
        <begin position="304"/>
        <end position="357"/>
    </location>
</feature>
<keyword evidence="5" id="KW-0902">Two-component regulatory system</keyword>
<keyword evidence="7" id="KW-0472">Membrane</keyword>